<keyword evidence="1" id="KW-0446">Lipid-binding</keyword>
<dbReference type="Gene3D" id="3.40.50.10170">
    <property type="match status" value="1"/>
</dbReference>
<evidence type="ECO:0000313" key="2">
    <source>
        <dbReference type="EMBL" id="RIB35451.1"/>
    </source>
</evidence>
<dbReference type="PROSITE" id="PS51482">
    <property type="entry name" value="DEGV"/>
    <property type="match status" value="1"/>
</dbReference>
<dbReference type="Proteomes" id="UP000266622">
    <property type="component" value="Unassembled WGS sequence"/>
</dbReference>
<dbReference type="SUPFAM" id="SSF82549">
    <property type="entry name" value="DAK1/DegV-like"/>
    <property type="match status" value="1"/>
</dbReference>
<sequence length="254" mass="29447">MVDIVIDVTVDLPRRIIEKYGIKVVPLYVIKDGDKIPIFYNSKYEFYKKFREEWLSGKLKTSQPTLEDFLEVYKSCEEEILVFTVSSELSGTYNVALNASKFIKKKIYVIDTRNASVGSGILVLIAKKLLEKYKIDEVVERINSMRERIDTYAFVENINYLLNSGRINLLKYSFLRLVNKKPILNIRDGRLELFKLSSDLIKDFYDLEKKYKLKLYASNTRKVSGKEILMNPIISTHIGPVFGFAGLRQNNTLV</sequence>
<dbReference type="Gene3D" id="3.30.1180.10">
    <property type="match status" value="1"/>
</dbReference>
<name>A0A397WNH7_9ARCH</name>
<evidence type="ECO:0008006" key="4">
    <source>
        <dbReference type="Google" id="ProtNLM"/>
    </source>
</evidence>
<dbReference type="PANTHER" id="PTHR33434">
    <property type="entry name" value="DEGV DOMAIN-CONTAINING PROTEIN DR_1986-RELATED"/>
    <property type="match status" value="1"/>
</dbReference>
<reference evidence="2 3" key="1">
    <citation type="journal article" date="2018" name="Syst. Appl. Microbiol.">
        <title>A new symbiotic nanoarchaeote (Candidatus Nanoclepta minutus) and its host (Zestosphaera tikiterensis gen. nov., sp. nov.) from a New Zealand hot spring.</title>
        <authorList>
            <person name="St John E."/>
            <person name="Liu Y."/>
            <person name="Podar M."/>
            <person name="Stott M.B."/>
            <person name="Meneghin J."/>
            <person name="Chen Z."/>
            <person name="Lagutin K."/>
            <person name="Mitchell K."/>
            <person name="Reysenbach A.L."/>
        </authorList>
    </citation>
    <scope>NUCLEOTIDE SEQUENCE [LARGE SCALE GENOMIC DNA]</scope>
    <source>
        <strain evidence="2">NZ3</strain>
    </source>
</reference>
<proteinExistence type="predicted"/>
<dbReference type="NCBIfam" id="TIGR00762">
    <property type="entry name" value="DegV"/>
    <property type="match status" value="1"/>
</dbReference>
<organism evidence="2 3">
    <name type="scientific">Candidatus Nanoclepta minutus</name>
    <dbReference type="NCBI Taxonomy" id="1940235"/>
    <lineage>
        <taxon>Archaea</taxon>
        <taxon>Nanobdellota</taxon>
        <taxon>Candidatus Nanoclepta</taxon>
    </lineage>
</organism>
<protein>
    <recommendedName>
        <fullName evidence="4">DegV family protein</fullName>
    </recommendedName>
</protein>
<gene>
    <name evidence="2" type="ORF">BXU00_01660</name>
</gene>
<dbReference type="Pfam" id="PF02645">
    <property type="entry name" value="DegV"/>
    <property type="match status" value="1"/>
</dbReference>
<dbReference type="InterPro" id="IPR050270">
    <property type="entry name" value="DegV_domain_contain"/>
</dbReference>
<dbReference type="InterPro" id="IPR003797">
    <property type="entry name" value="DegV"/>
</dbReference>
<comment type="caution">
    <text evidence="2">The sequence shown here is derived from an EMBL/GenBank/DDBJ whole genome shotgun (WGS) entry which is preliminary data.</text>
</comment>
<evidence type="ECO:0000313" key="3">
    <source>
        <dbReference type="Proteomes" id="UP000266622"/>
    </source>
</evidence>
<dbReference type="InterPro" id="IPR043168">
    <property type="entry name" value="DegV_C"/>
</dbReference>
<dbReference type="PANTHER" id="PTHR33434:SF2">
    <property type="entry name" value="FATTY ACID-BINDING PROTEIN TM_1468"/>
    <property type="match status" value="1"/>
</dbReference>
<dbReference type="EMBL" id="MWMI01000002">
    <property type="protein sequence ID" value="RIB35451.1"/>
    <property type="molecule type" value="Genomic_DNA"/>
</dbReference>
<dbReference type="AlphaFoldDB" id="A0A397WNH7"/>
<dbReference type="GO" id="GO:0008289">
    <property type="term" value="F:lipid binding"/>
    <property type="evidence" value="ECO:0007669"/>
    <property type="project" value="UniProtKB-KW"/>
</dbReference>
<accession>A0A397WNH7</accession>
<evidence type="ECO:0000256" key="1">
    <source>
        <dbReference type="ARBA" id="ARBA00023121"/>
    </source>
</evidence>